<name>A0A5N6RKG0_9ROSI</name>
<accession>A0A5N6RKG0</accession>
<evidence type="ECO:0000313" key="2">
    <source>
        <dbReference type="Proteomes" id="UP000327013"/>
    </source>
</evidence>
<dbReference type="AlphaFoldDB" id="A0A5N6RKG0"/>
<dbReference type="EMBL" id="CM017327">
    <property type="protein sequence ID" value="KAE8100012.1"/>
    <property type="molecule type" value="Genomic_DNA"/>
</dbReference>
<proteinExistence type="predicted"/>
<sequence length="71" mass="8199">MDKSAEDGGLRWWSQSFKGKLEIRGSYHHSLSSSSPERILCFIAEPRRWLAPPPPFPPYLPCMPRFEGETH</sequence>
<evidence type="ECO:0000313" key="1">
    <source>
        <dbReference type="EMBL" id="KAE8100012.1"/>
    </source>
</evidence>
<protein>
    <submittedName>
        <fullName evidence="1">Uncharacterized protein</fullName>
    </submittedName>
</protein>
<organism evidence="1 2">
    <name type="scientific">Carpinus fangiana</name>
    <dbReference type="NCBI Taxonomy" id="176857"/>
    <lineage>
        <taxon>Eukaryota</taxon>
        <taxon>Viridiplantae</taxon>
        <taxon>Streptophyta</taxon>
        <taxon>Embryophyta</taxon>
        <taxon>Tracheophyta</taxon>
        <taxon>Spermatophyta</taxon>
        <taxon>Magnoliopsida</taxon>
        <taxon>eudicotyledons</taxon>
        <taxon>Gunneridae</taxon>
        <taxon>Pentapetalae</taxon>
        <taxon>rosids</taxon>
        <taxon>fabids</taxon>
        <taxon>Fagales</taxon>
        <taxon>Betulaceae</taxon>
        <taxon>Carpinus</taxon>
    </lineage>
</organism>
<keyword evidence="2" id="KW-1185">Reference proteome</keyword>
<dbReference type="Proteomes" id="UP000327013">
    <property type="component" value="Chromosome 7"/>
</dbReference>
<reference evidence="1 2" key="1">
    <citation type="submission" date="2019-06" db="EMBL/GenBank/DDBJ databases">
        <title>A chromosomal-level reference genome of Carpinus fangiana (Coryloideae, Betulaceae).</title>
        <authorList>
            <person name="Yang X."/>
            <person name="Wang Z."/>
            <person name="Zhang L."/>
            <person name="Hao G."/>
            <person name="Liu J."/>
            <person name="Yang Y."/>
        </authorList>
    </citation>
    <scope>NUCLEOTIDE SEQUENCE [LARGE SCALE GENOMIC DNA]</scope>
    <source>
        <strain evidence="1">Cfa_2016G</strain>
        <tissue evidence="1">Leaf</tissue>
    </source>
</reference>
<gene>
    <name evidence="1" type="ORF">FH972_017947</name>
</gene>